<evidence type="ECO:0000256" key="2">
    <source>
        <dbReference type="SAM" id="MobiDB-lite"/>
    </source>
</evidence>
<sequence>MSVDGHDVFSTGSTNVSQPTESGHPSHVTSTLYKNETSEEIEEDGELPCGPELAEFLKAKDHEINELTLRCDYLQGKDVRAKQMMDEVTKDLFNQVLQLKLMLEAKEEALKEQQTEAEEKHHQTIVMLSHILQEKFEKEKDKIHSVYYAVLTDAQKTRLNVQAPRDRPSRKPQDNKKLLEAFARGVQPSARAVQPSARGGLRSAQASARGPLRSARPGTPQGSSVKSDALSIIVGPTGDDCPETAAAPEEDKKSSAFSLADALKVPCAITGTTDRSTMTPGYLKVHKSTSTRLGLHDVAVQAFVTHKSKAVQTLDVQVSSPSGSPPGSPLSPKTSFGSASSIISEPEPGTPSSRKKGHKGSQPSSPAPSSPQRASPRSGSRSKKSGSFRSITHEHEPHSPHQSELGERTPSPADLGTLGFQRVKKGLRWRQVSAAIQLVARLSPRDYKHKLTRKGATEVGSEEEGDGSQRKLGSLKRQSSDTKFGRRGSNSGLLLVQESQGKPKPKRKASTVKNLPRTSSELDRQESDDPLAPVRQEVPPSPSRKRGDRSASPKRVQFKENLIENKAPYIDKSIVRANERIQELQVDNLHLSYYGTSILRELQDEKQAVAQMRDQIQSLEERQKIYIEELAGRAADVMRLEALLLSTQQSHSRNAKSQEAETQKRVSLALQVCNGLRSDLRQAQLDNEQFQAKARQKCHLMTLACDKRDEVMLRLRKSLRDERQSKASESKLLCNNCESMLYHLNAMEQELDHRSRTMDAKVRTLAGDLAAARALAAPDAQYLSAVHEKILQGLRLFERLDAENEVLRERAEGLRILNQGLEDKVIALTLQLQGMPSDAASTSTKSPATSAREQFVPVALNANRVPVKAMKYLEDVATHAAQASVQPSVQMTPKHVPDDPASKGRTETTEKLEAAMYILNLLIRTSEETAQRPSEWDLTKEHWAARAKRIQSLPKHKRVVAQAQLLLDKMLVCQRLIPQRDTDQLNLVLDTPHMEASDAHRAEQMLDAQAEVSVGDLPSAISVPEPAAIAEPLGPWESDSLSKPGNQSLPLPQRNCSSPKKLTATERALIKEALNPQLASSNKRKPSPLFHPQKVDLRFNSRSAAGAGGSTSGNNSSLLQRRMQAAKHANSLEGGPMLLAVATAL</sequence>
<feature type="coiled-coil region" evidence="1">
    <location>
        <begin position="599"/>
        <end position="629"/>
    </location>
</feature>
<dbReference type="EMBL" id="HBJA01149238">
    <property type="protein sequence ID" value="CAE0840310.1"/>
    <property type="molecule type" value="Transcribed_RNA"/>
</dbReference>
<feature type="coiled-coil region" evidence="1">
    <location>
        <begin position="797"/>
        <end position="824"/>
    </location>
</feature>
<organism evidence="3">
    <name type="scientific">Eutreptiella gymnastica</name>
    <dbReference type="NCBI Taxonomy" id="73025"/>
    <lineage>
        <taxon>Eukaryota</taxon>
        <taxon>Discoba</taxon>
        <taxon>Euglenozoa</taxon>
        <taxon>Euglenida</taxon>
        <taxon>Spirocuta</taxon>
        <taxon>Euglenophyceae</taxon>
        <taxon>Eutreptiales</taxon>
        <taxon>Eutreptiaceae</taxon>
        <taxon>Eutreptiella</taxon>
    </lineage>
</organism>
<feature type="compositionally biased region" description="Polar residues" evidence="2">
    <location>
        <begin position="488"/>
        <end position="500"/>
    </location>
</feature>
<feature type="region of interest" description="Disordered" evidence="2">
    <location>
        <begin position="183"/>
        <end position="253"/>
    </location>
</feature>
<protein>
    <submittedName>
        <fullName evidence="3">Uncharacterized protein</fullName>
    </submittedName>
</protein>
<reference evidence="3" key="1">
    <citation type="submission" date="2021-01" db="EMBL/GenBank/DDBJ databases">
        <authorList>
            <person name="Corre E."/>
            <person name="Pelletier E."/>
            <person name="Niang G."/>
            <person name="Scheremetjew M."/>
            <person name="Finn R."/>
            <person name="Kale V."/>
            <person name="Holt S."/>
            <person name="Cochrane G."/>
            <person name="Meng A."/>
            <person name="Brown T."/>
            <person name="Cohen L."/>
        </authorList>
    </citation>
    <scope>NUCLEOTIDE SEQUENCE</scope>
    <source>
        <strain evidence="3">CCMP1594</strain>
    </source>
</reference>
<feature type="region of interest" description="Disordered" evidence="2">
    <location>
        <begin position="438"/>
        <end position="554"/>
    </location>
</feature>
<feature type="compositionally biased region" description="Basic and acidic residues" evidence="2">
    <location>
        <begin position="391"/>
        <end position="407"/>
    </location>
</feature>
<evidence type="ECO:0000256" key="1">
    <source>
        <dbReference type="SAM" id="Coils"/>
    </source>
</evidence>
<feature type="region of interest" description="Disordered" evidence="2">
    <location>
        <begin position="1031"/>
        <end position="1059"/>
    </location>
</feature>
<evidence type="ECO:0000313" key="3">
    <source>
        <dbReference type="EMBL" id="CAE0840310.1"/>
    </source>
</evidence>
<name>A0A7S4GL96_9EUGL</name>
<feature type="compositionally biased region" description="Low complexity" evidence="2">
    <location>
        <begin position="370"/>
        <end position="379"/>
    </location>
</feature>
<feature type="compositionally biased region" description="Basic and acidic residues" evidence="2">
    <location>
        <begin position="895"/>
        <end position="907"/>
    </location>
</feature>
<proteinExistence type="predicted"/>
<dbReference type="AlphaFoldDB" id="A0A7S4GL96"/>
<accession>A0A7S4GL96</accession>
<feature type="region of interest" description="Disordered" evidence="2">
    <location>
        <begin position="1"/>
        <end position="47"/>
    </location>
</feature>
<gene>
    <name evidence="3" type="ORF">EGYM00163_LOCUS51281</name>
</gene>
<feature type="region of interest" description="Disordered" evidence="2">
    <location>
        <begin position="314"/>
        <end position="417"/>
    </location>
</feature>
<feature type="compositionally biased region" description="Polar residues" evidence="2">
    <location>
        <begin position="333"/>
        <end position="343"/>
    </location>
</feature>
<feature type="compositionally biased region" description="Polar residues" evidence="2">
    <location>
        <begin position="10"/>
        <end position="35"/>
    </location>
</feature>
<keyword evidence="1" id="KW-0175">Coiled coil</keyword>
<feature type="coiled-coil region" evidence="1">
    <location>
        <begin position="96"/>
        <end position="123"/>
    </location>
</feature>
<feature type="compositionally biased region" description="Polar residues" evidence="2">
    <location>
        <begin position="1039"/>
        <end position="1059"/>
    </location>
</feature>
<feature type="region of interest" description="Disordered" evidence="2">
    <location>
        <begin position="884"/>
        <end position="907"/>
    </location>
</feature>